<feature type="binding site" evidence="7">
    <location>
        <position position="106"/>
    </location>
    <ligand>
        <name>ATP</name>
        <dbReference type="ChEBI" id="CHEBI:30616"/>
    </ligand>
</feature>
<dbReference type="GO" id="GO:0005524">
    <property type="term" value="F:ATP binding"/>
    <property type="evidence" value="ECO:0007669"/>
    <property type="project" value="UniProtKB-KW"/>
</dbReference>
<dbReference type="GO" id="GO:0006228">
    <property type="term" value="P:UTP biosynthetic process"/>
    <property type="evidence" value="ECO:0007669"/>
    <property type="project" value="InterPro"/>
</dbReference>
<organism evidence="11 12">
    <name type="scientific">Rotaria magnacalcarata</name>
    <dbReference type="NCBI Taxonomy" id="392030"/>
    <lineage>
        <taxon>Eukaryota</taxon>
        <taxon>Metazoa</taxon>
        <taxon>Spiralia</taxon>
        <taxon>Gnathifera</taxon>
        <taxon>Rotifera</taxon>
        <taxon>Eurotatoria</taxon>
        <taxon>Bdelloidea</taxon>
        <taxon>Philodinida</taxon>
        <taxon>Philodinidae</taxon>
        <taxon>Rotaria</taxon>
    </lineage>
</organism>
<dbReference type="EC" id="2.7.4.6" evidence="9"/>
<dbReference type="GO" id="GO:0004550">
    <property type="term" value="F:nucleoside diphosphate kinase activity"/>
    <property type="evidence" value="ECO:0007669"/>
    <property type="project" value="UniProtKB-EC"/>
</dbReference>
<dbReference type="NCBIfam" id="NF001908">
    <property type="entry name" value="PRK00668.1"/>
    <property type="match status" value="1"/>
</dbReference>
<feature type="binding site" evidence="7">
    <location>
        <position position="112"/>
    </location>
    <ligand>
        <name>ATP</name>
        <dbReference type="ChEBI" id="CHEBI:30616"/>
    </ligand>
</feature>
<dbReference type="GO" id="GO:0006241">
    <property type="term" value="P:CTP biosynthetic process"/>
    <property type="evidence" value="ECO:0007669"/>
    <property type="project" value="InterPro"/>
</dbReference>
<evidence type="ECO:0000256" key="9">
    <source>
        <dbReference type="RuleBase" id="RU004013"/>
    </source>
</evidence>
<dbReference type="PANTHER" id="PTHR11349">
    <property type="entry name" value="NUCLEOSIDE DIPHOSPHATE KINASE"/>
    <property type="match status" value="1"/>
</dbReference>
<dbReference type="InterPro" id="IPR001564">
    <property type="entry name" value="Nucleoside_diP_kinase"/>
</dbReference>
<dbReference type="EMBL" id="CAJOBJ010006785">
    <property type="protein sequence ID" value="CAF4069696.1"/>
    <property type="molecule type" value="Genomic_DNA"/>
</dbReference>
<dbReference type="Proteomes" id="UP000681720">
    <property type="component" value="Unassembled WGS sequence"/>
</dbReference>
<keyword evidence="4 9" id="KW-0547">Nucleotide-binding</keyword>
<dbReference type="AlphaFoldDB" id="A0A8S2PWB8"/>
<comment type="catalytic activity">
    <reaction evidence="9">
        <text>a 2'-deoxyribonucleoside 5'-diphosphate + ATP = a 2'-deoxyribonucleoside 5'-triphosphate + ADP</text>
        <dbReference type="Rhea" id="RHEA:44640"/>
        <dbReference type="ChEBI" id="CHEBI:30616"/>
        <dbReference type="ChEBI" id="CHEBI:61560"/>
        <dbReference type="ChEBI" id="CHEBI:73316"/>
        <dbReference type="ChEBI" id="CHEBI:456216"/>
        <dbReference type="EC" id="2.7.4.6"/>
    </reaction>
</comment>
<gene>
    <name evidence="11" type="ORF">GIL414_LOCUS15441</name>
</gene>
<reference evidence="11" key="1">
    <citation type="submission" date="2021-02" db="EMBL/GenBank/DDBJ databases">
        <authorList>
            <person name="Nowell W R."/>
        </authorList>
    </citation>
    <scope>NUCLEOTIDE SEQUENCE</scope>
</reference>
<evidence type="ECO:0000313" key="12">
    <source>
        <dbReference type="Proteomes" id="UP000681720"/>
    </source>
</evidence>
<dbReference type="HAMAP" id="MF_00451">
    <property type="entry name" value="NDP_kinase"/>
    <property type="match status" value="1"/>
</dbReference>
<feature type="binding site" evidence="7">
    <location>
        <position position="30"/>
    </location>
    <ligand>
        <name>ATP</name>
        <dbReference type="ChEBI" id="CHEBI:30616"/>
    </ligand>
</feature>
<dbReference type="Gene3D" id="3.30.70.141">
    <property type="entry name" value="Nucleoside diphosphate kinase-like domain"/>
    <property type="match status" value="1"/>
</dbReference>
<dbReference type="Pfam" id="PF00334">
    <property type="entry name" value="NDK"/>
    <property type="match status" value="1"/>
</dbReference>
<feature type="binding site" evidence="7">
    <location>
        <position position="78"/>
    </location>
    <ligand>
        <name>ATP</name>
        <dbReference type="ChEBI" id="CHEBI:30616"/>
    </ligand>
</feature>
<evidence type="ECO:0000256" key="8">
    <source>
        <dbReference type="RuleBase" id="RU004011"/>
    </source>
</evidence>
<feature type="binding site" evidence="7">
    <location>
        <position position="123"/>
    </location>
    <ligand>
        <name>ATP</name>
        <dbReference type="ChEBI" id="CHEBI:30616"/>
    </ligand>
</feature>
<accession>A0A8S2PWB8</accession>
<sequence length="170" mass="18968">IFDQPSSSSSSKLDILNMAGASERTFIMIKPDGVQRGVVGDIIRRFEQRGYKLVALKMLQAPKTLLESHYEEHKGKKFYEPLLEYIGSGPVVATVWEGTNVITVGRKMLGATDPAKSEPGTIRGDFGIVTGRNIVHGSDSESAAKREIGLWFRPEEVSDWKHTAEQWIYE</sequence>
<dbReference type="PROSITE" id="PS51374">
    <property type="entry name" value="NDPK_LIKE"/>
    <property type="match status" value="1"/>
</dbReference>
<evidence type="ECO:0000259" key="10">
    <source>
        <dbReference type="SMART" id="SM00562"/>
    </source>
</evidence>
<feature type="active site" description="Pros-phosphohistidine intermediate" evidence="7">
    <location>
        <position position="136"/>
    </location>
</feature>
<feature type="domain" description="Nucleoside diphosphate kinase-like" evidence="10">
    <location>
        <begin position="22"/>
        <end position="159"/>
    </location>
</feature>
<evidence type="ECO:0000256" key="1">
    <source>
        <dbReference type="ARBA" id="ARBA00001946"/>
    </source>
</evidence>
<proteinExistence type="inferred from homology"/>
<keyword evidence="6 9" id="KW-0067">ATP-binding</keyword>
<evidence type="ECO:0000313" key="11">
    <source>
        <dbReference type="EMBL" id="CAF4069696.1"/>
    </source>
</evidence>
<dbReference type="SUPFAM" id="SSF54919">
    <property type="entry name" value="Nucleoside diphosphate kinase, NDK"/>
    <property type="match status" value="1"/>
</dbReference>
<evidence type="ECO:0000256" key="2">
    <source>
        <dbReference type="ARBA" id="ARBA00008142"/>
    </source>
</evidence>
<comment type="caution">
    <text evidence="11">The sequence shown here is derived from an EMBL/GenBank/DDBJ whole genome shotgun (WGS) entry which is preliminary data.</text>
</comment>
<feature type="binding site" evidence="7">
    <location>
        <position position="133"/>
    </location>
    <ligand>
        <name>ATP</name>
        <dbReference type="ChEBI" id="CHEBI:30616"/>
    </ligand>
</feature>
<comment type="similarity">
    <text evidence="2 7 8">Belongs to the NDK family.</text>
</comment>
<evidence type="ECO:0000256" key="7">
    <source>
        <dbReference type="PROSITE-ProRule" id="PRU00706"/>
    </source>
</evidence>
<keyword evidence="3 9" id="KW-0808">Transferase</keyword>
<evidence type="ECO:0000256" key="5">
    <source>
        <dbReference type="ARBA" id="ARBA00022777"/>
    </source>
</evidence>
<evidence type="ECO:0000256" key="4">
    <source>
        <dbReference type="ARBA" id="ARBA00022741"/>
    </source>
</evidence>
<evidence type="ECO:0000256" key="3">
    <source>
        <dbReference type="ARBA" id="ARBA00022679"/>
    </source>
</evidence>
<name>A0A8S2PWB8_9BILA</name>
<dbReference type="PROSITE" id="PS00469">
    <property type="entry name" value="NDPK"/>
    <property type="match status" value="1"/>
</dbReference>
<dbReference type="GO" id="GO:0006183">
    <property type="term" value="P:GTP biosynthetic process"/>
    <property type="evidence" value="ECO:0007669"/>
    <property type="project" value="InterPro"/>
</dbReference>
<dbReference type="FunFam" id="3.30.70.141:FF:000002">
    <property type="entry name" value="Nucleoside diphosphate kinase"/>
    <property type="match status" value="1"/>
</dbReference>
<dbReference type="PRINTS" id="PR01243">
    <property type="entry name" value="NUCDPKINASE"/>
</dbReference>
<dbReference type="InterPro" id="IPR036850">
    <property type="entry name" value="NDK-like_dom_sf"/>
</dbReference>
<evidence type="ECO:0000256" key="6">
    <source>
        <dbReference type="ARBA" id="ARBA00022840"/>
    </source>
</evidence>
<protein>
    <recommendedName>
        <fullName evidence="9">Nucleoside diphosphate kinase</fullName>
        <ecNumber evidence="9">2.7.4.6</ecNumber>
    </recommendedName>
</protein>
<dbReference type="SMART" id="SM00562">
    <property type="entry name" value="NDK"/>
    <property type="match status" value="1"/>
</dbReference>
<comment type="cofactor">
    <cofactor evidence="1">
        <name>Mg(2+)</name>
        <dbReference type="ChEBI" id="CHEBI:18420"/>
    </cofactor>
</comment>
<feature type="non-terminal residue" evidence="11">
    <location>
        <position position="1"/>
    </location>
</feature>
<dbReference type="InterPro" id="IPR023005">
    <property type="entry name" value="Nucleoside_diP_kinase_AS"/>
</dbReference>
<dbReference type="InterPro" id="IPR034907">
    <property type="entry name" value="NDK-like_dom"/>
</dbReference>
<keyword evidence="5 9" id="KW-0418">Kinase</keyword>
<dbReference type="CDD" id="cd04413">
    <property type="entry name" value="NDPk_I"/>
    <property type="match status" value="1"/>
</dbReference>